<accession>A0A176VLV4</accession>
<gene>
    <name evidence="1" type="ORF">AXG93_1998s1070</name>
</gene>
<sequence length="113" mass="12683">MKMANASSGSVTIYAKSGQCCCVHGRPVGIFKRISFGSNMWQGKGSEQVWKREDHDFRVQSSRERIIFFCVLGRFDGLASAFGLHATNFCPFAEPLTSTSHSEEIEWHHQQLG</sequence>
<proteinExistence type="predicted"/>
<dbReference type="AlphaFoldDB" id="A0A176VLV4"/>
<protein>
    <submittedName>
        <fullName evidence="1">Uncharacterized protein</fullName>
    </submittedName>
</protein>
<evidence type="ECO:0000313" key="2">
    <source>
        <dbReference type="Proteomes" id="UP000077202"/>
    </source>
</evidence>
<dbReference type="EMBL" id="LVLJ01003327">
    <property type="protein sequence ID" value="OAE21870.1"/>
    <property type="molecule type" value="Genomic_DNA"/>
</dbReference>
<dbReference type="Proteomes" id="UP000077202">
    <property type="component" value="Unassembled WGS sequence"/>
</dbReference>
<evidence type="ECO:0000313" key="1">
    <source>
        <dbReference type="EMBL" id="OAE21870.1"/>
    </source>
</evidence>
<name>A0A176VLV4_MARPO</name>
<reference evidence="1" key="1">
    <citation type="submission" date="2016-03" db="EMBL/GenBank/DDBJ databases">
        <title>Mechanisms controlling the formation of the plant cell surface in tip-growing cells are functionally conserved among land plants.</title>
        <authorList>
            <person name="Honkanen S."/>
            <person name="Jones V.A."/>
            <person name="Morieri G."/>
            <person name="Champion C."/>
            <person name="Hetherington A.J."/>
            <person name="Kelly S."/>
            <person name="Saint-Marcoux D."/>
            <person name="Proust H."/>
            <person name="Prescott H."/>
            <person name="Dolan L."/>
        </authorList>
    </citation>
    <scope>NUCLEOTIDE SEQUENCE [LARGE SCALE GENOMIC DNA]</scope>
    <source>
        <tissue evidence="1">Whole gametophyte</tissue>
    </source>
</reference>
<keyword evidence="2" id="KW-1185">Reference proteome</keyword>
<comment type="caution">
    <text evidence="1">The sequence shown here is derived from an EMBL/GenBank/DDBJ whole genome shotgun (WGS) entry which is preliminary data.</text>
</comment>
<organism evidence="1 2">
    <name type="scientific">Marchantia polymorpha subsp. ruderalis</name>
    <dbReference type="NCBI Taxonomy" id="1480154"/>
    <lineage>
        <taxon>Eukaryota</taxon>
        <taxon>Viridiplantae</taxon>
        <taxon>Streptophyta</taxon>
        <taxon>Embryophyta</taxon>
        <taxon>Marchantiophyta</taxon>
        <taxon>Marchantiopsida</taxon>
        <taxon>Marchantiidae</taxon>
        <taxon>Marchantiales</taxon>
        <taxon>Marchantiaceae</taxon>
        <taxon>Marchantia</taxon>
    </lineage>
</organism>